<name>A0ABD1A8S7_CARAN</name>
<sequence>MTHPDETFVEKLLSCCPVLEDLDVELCSDDNVNVLSVRVPSLKSLVLHTSKDRVIEDVNGFVIDAPSLECLKIVDNGPRSTRIPLNARVSAACNRQGWTLASPRSDQAVALQVYLSSIDLPSLASEEDSFEWVIDGKVMGNYSSNKTWEALRPRDSEKDWAKLIWFKGSIPKHSFNMWITNLNRLPTLDRLVSWGFQVTTTCSLCSVASETREHLFLHCAFTKVIWGLISNRLNMLLPSFSNWSTLLNWAKVSLPSSPSTLRLLLSHALVYGVWRQRNNIIHNQVVVLPLTIFKDIDRQIINTITARRKMKKFRNLMQLWLH</sequence>
<dbReference type="Pfam" id="PF13966">
    <property type="entry name" value="zf-RVT"/>
    <property type="match status" value="1"/>
</dbReference>
<dbReference type="InterPro" id="IPR055411">
    <property type="entry name" value="LRR_FXL15/At3g58940/PEG3-like"/>
</dbReference>
<evidence type="ECO:0000313" key="3">
    <source>
        <dbReference type="EMBL" id="KAL1195226.1"/>
    </source>
</evidence>
<evidence type="ECO:0000313" key="4">
    <source>
        <dbReference type="Proteomes" id="UP001558713"/>
    </source>
</evidence>
<proteinExistence type="predicted"/>
<dbReference type="PANTHER" id="PTHR33116">
    <property type="entry name" value="REVERSE TRANSCRIPTASE ZINC-BINDING DOMAIN-CONTAINING PROTEIN-RELATED-RELATED"/>
    <property type="match status" value="1"/>
</dbReference>
<accession>A0ABD1A8S7</accession>
<protein>
    <submittedName>
        <fullName evidence="3">FBD-associated F-box protein</fullName>
    </submittedName>
</protein>
<feature type="domain" description="Reverse transcriptase zinc-binding" evidence="1">
    <location>
        <begin position="142"/>
        <end position="226"/>
    </location>
</feature>
<dbReference type="PANTHER" id="PTHR33116:SF84">
    <property type="entry name" value="RNA-DIRECTED DNA POLYMERASE"/>
    <property type="match status" value="1"/>
</dbReference>
<comment type="caution">
    <text evidence="3">The sequence shown here is derived from an EMBL/GenBank/DDBJ whole genome shotgun (WGS) entry which is preliminary data.</text>
</comment>
<dbReference type="Pfam" id="PF24758">
    <property type="entry name" value="LRR_At5g56370"/>
    <property type="match status" value="1"/>
</dbReference>
<reference evidence="3 4" key="1">
    <citation type="submission" date="2024-04" db="EMBL/GenBank/DDBJ databases">
        <title>Genome assembly C_amara_ONT_v2.</title>
        <authorList>
            <person name="Yant L."/>
            <person name="Moore C."/>
            <person name="Slenker M."/>
        </authorList>
    </citation>
    <scope>NUCLEOTIDE SEQUENCE [LARGE SCALE GENOMIC DNA]</scope>
    <source>
        <tissue evidence="3">Leaf</tissue>
    </source>
</reference>
<evidence type="ECO:0000259" key="1">
    <source>
        <dbReference type="Pfam" id="PF13966"/>
    </source>
</evidence>
<evidence type="ECO:0000259" key="2">
    <source>
        <dbReference type="Pfam" id="PF24758"/>
    </source>
</evidence>
<dbReference type="Proteomes" id="UP001558713">
    <property type="component" value="Unassembled WGS sequence"/>
</dbReference>
<feature type="domain" description="F-box/LRR-repeat protein 15/At3g58940/PEG3-like LRR" evidence="2">
    <location>
        <begin position="6"/>
        <end position="77"/>
    </location>
</feature>
<keyword evidence="4" id="KW-1185">Reference proteome</keyword>
<dbReference type="InterPro" id="IPR026960">
    <property type="entry name" value="RVT-Znf"/>
</dbReference>
<gene>
    <name evidence="3" type="ORF">V5N11_029138</name>
</gene>
<organism evidence="3 4">
    <name type="scientific">Cardamine amara subsp. amara</name>
    <dbReference type="NCBI Taxonomy" id="228776"/>
    <lineage>
        <taxon>Eukaryota</taxon>
        <taxon>Viridiplantae</taxon>
        <taxon>Streptophyta</taxon>
        <taxon>Embryophyta</taxon>
        <taxon>Tracheophyta</taxon>
        <taxon>Spermatophyta</taxon>
        <taxon>Magnoliopsida</taxon>
        <taxon>eudicotyledons</taxon>
        <taxon>Gunneridae</taxon>
        <taxon>Pentapetalae</taxon>
        <taxon>rosids</taxon>
        <taxon>malvids</taxon>
        <taxon>Brassicales</taxon>
        <taxon>Brassicaceae</taxon>
        <taxon>Cardamineae</taxon>
        <taxon>Cardamine</taxon>
    </lineage>
</organism>
<dbReference type="AlphaFoldDB" id="A0ABD1A8S7"/>
<dbReference type="EMBL" id="JBANAX010000732">
    <property type="protein sequence ID" value="KAL1195226.1"/>
    <property type="molecule type" value="Genomic_DNA"/>
</dbReference>